<evidence type="ECO:0000313" key="7">
    <source>
        <dbReference type="EMBL" id="CDT19540.1"/>
    </source>
</evidence>
<evidence type="ECO:0000256" key="2">
    <source>
        <dbReference type="ARBA" id="ARBA00022801"/>
    </source>
</evidence>
<dbReference type="SMART" id="SM00479">
    <property type="entry name" value="EXOIII"/>
    <property type="match status" value="1"/>
</dbReference>
<dbReference type="Gene3D" id="3.30.420.10">
    <property type="entry name" value="Ribonuclease H-like superfamily/Ribonuclease H"/>
    <property type="match status" value="1"/>
</dbReference>
<protein>
    <submittedName>
        <fullName evidence="5 8">Exonuclease</fullName>
    </submittedName>
    <submittedName>
        <fullName evidence="6">Putative ribonuclease</fullName>
    </submittedName>
</protein>
<dbReference type="AlphaFoldDB" id="A0A031WFM6"/>
<dbReference type="RefSeq" id="WP_009896237.1">
    <property type="nucleotide sequence ID" value="NZ_AP031492.1"/>
</dbReference>
<dbReference type="InterPro" id="IPR036397">
    <property type="entry name" value="RNaseH_sf"/>
</dbReference>
<dbReference type="Pfam" id="PF00929">
    <property type="entry name" value="RNase_T"/>
    <property type="match status" value="1"/>
</dbReference>
<evidence type="ECO:0000313" key="5">
    <source>
        <dbReference type="EMBL" id="CDS86180.1"/>
    </source>
</evidence>
<evidence type="ECO:0000313" key="6">
    <source>
        <dbReference type="EMBL" id="CDS86658.1"/>
    </source>
</evidence>
<dbReference type="Proteomes" id="UP000189137">
    <property type="component" value="Unassembled WGS sequence"/>
</dbReference>
<keyword evidence="1" id="KW-0540">Nuclease</keyword>
<dbReference type="EMBL" id="LK932509">
    <property type="protein sequence ID" value="CDS86658.1"/>
    <property type="molecule type" value="Genomic_DNA"/>
</dbReference>
<dbReference type="EMBL" id="DAEPXK010000044">
    <property type="protein sequence ID" value="HBH1543660.1"/>
    <property type="molecule type" value="Genomic_DNA"/>
</dbReference>
<dbReference type="InterPro" id="IPR012337">
    <property type="entry name" value="RNaseH-like_sf"/>
</dbReference>
<sequence length="258" mass="30285">MEYIIFDLEFNQGFDKKLNKTVSNEKCPFEIIQIGAIKLDSKFNIIDTFNSYVKPTIYKDIHPFISRMTNIKNSDFNDSPTFPEVYNNFIKFISSQDPILCVWGAGDLKELYRNINYHKLPSNSLPKSYINIQQHASKYFNNPAGKSIGLQNAISILELDEKMSYHNALNDAYYTAKVFIKIYNPSIVPDIYLYTSIKPKTIRYSNKKRVDYDKLFDEFRKILNRELTKDEKKIINLAYNMGKTNQFTLENVKQRKNK</sequence>
<dbReference type="PANTHER" id="PTHR23044">
    <property type="entry name" value="3'-5' EXONUCLEASE ERI1-RELATED"/>
    <property type="match status" value="1"/>
</dbReference>
<evidence type="ECO:0000259" key="4">
    <source>
        <dbReference type="SMART" id="SM00479"/>
    </source>
</evidence>
<reference evidence="8" key="3">
    <citation type="journal article" date="2018" name="Genome Biol.">
        <title>SKESA: strategic k-mer extension for scrupulous assemblies.</title>
        <authorList>
            <person name="Souvorov A."/>
            <person name="Agarwala R."/>
            <person name="Lipman D.J."/>
        </authorList>
    </citation>
    <scope>NUCLEOTIDE SEQUENCE</scope>
    <source>
        <strain evidence="8">HN1000</strain>
    </source>
</reference>
<dbReference type="EMBL" id="LK933005">
    <property type="protein sequence ID" value="CDT19540.1"/>
    <property type="molecule type" value="Genomic_DNA"/>
</dbReference>
<evidence type="ECO:0000313" key="8">
    <source>
        <dbReference type="EMBL" id="HBH1543660.1"/>
    </source>
</evidence>
<dbReference type="EMBL" id="FUPS01000001">
    <property type="protein sequence ID" value="SJR82585.1"/>
    <property type="molecule type" value="Genomic_DNA"/>
</dbReference>
<evidence type="ECO:0000256" key="3">
    <source>
        <dbReference type="ARBA" id="ARBA00022839"/>
    </source>
</evidence>
<dbReference type="SUPFAM" id="SSF53098">
    <property type="entry name" value="Ribonuclease H-like"/>
    <property type="match status" value="1"/>
</dbReference>
<proteinExistence type="predicted"/>
<accession>A0A031WFM6</accession>
<dbReference type="InterPro" id="IPR013520">
    <property type="entry name" value="Ribonucl_H"/>
</dbReference>
<evidence type="ECO:0000313" key="9">
    <source>
        <dbReference type="EMBL" id="SJR82585.1"/>
    </source>
</evidence>
<dbReference type="Proteomes" id="UP000878956">
    <property type="component" value="Unassembled WGS sequence"/>
</dbReference>
<keyword evidence="3 5" id="KW-0269">Exonuclease</keyword>
<feature type="domain" description="Exonuclease" evidence="4">
    <location>
        <begin position="2"/>
        <end position="188"/>
    </location>
</feature>
<dbReference type="CDD" id="cd06133">
    <property type="entry name" value="ERI-1_3'hExo_like"/>
    <property type="match status" value="1"/>
</dbReference>
<dbReference type="EMBL" id="LK932392">
    <property type="protein sequence ID" value="CDS86180.1"/>
    <property type="molecule type" value="Genomic_DNA"/>
</dbReference>
<dbReference type="PATRIC" id="fig|1496.1371.peg.2200"/>
<evidence type="ECO:0000313" key="10">
    <source>
        <dbReference type="Proteomes" id="UP000189137"/>
    </source>
</evidence>
<keyword evidence="2" id="KW-0378">Hydrolase</keyword>
<reference evidence="5" key="1">
    <citation type="submission" date="2014-07" db="EMBL/GenBank/DDBJ databases">
        <authorList>
            <person name="Monot Marc"/>
        </authorList>
    </citation>
    <scope>NUCLEOTIDE SEQUENCE</scope>
    <source>
        <strain evidence="7">7032989</strain>
        <strain evidence="5">7032994</strain>
    </source>
</reference>
<evidence type="ECO:0000256" key="1">
    <source>
        <dbReference type="ARBA" id="ARBA00022722"/>
    </source>
</evidence>
<dbReference type="GO" id="GO:0000175">
    <property type="term" value="F:3'-5'-RNA exonuclease activity"/>
    <property type="evidence" value="ECO:0007669"/>
    <property type="project" value="InterPro"/>
</dbReference>
<dbReference type="GO" id="GO:0003676">
    <property type="term" value="F:nucleic acid binding"/>
    <property type="evidence" value="ECO:0007669"/>
    <property type="project" value="InterPro"/>
</dbReference>
<dbReference type="PANTHER" id="PTHR23044:SF61">
    <property type="entry name" value="3'-5' EXORIBONUCLEASE 1-RELATED"/>
    <property type="match status" value="1"/>
</dbReference>
<reference evidence="8" key="4">
    <citation type="submission" date="2021-06" db="EMBL/GenBank/DDBJ databases">
        <authorList>
            <consortium name="NCBI Pathogen Detection Project"/>
        </authorList>
    </citation>
    <scope>NUCLEOTIDE SEQUENCE</scope>
    <source>
        <strain evidence="8">HN1000</strain>
    </source>
</reference>
<dbReference type="InterPro" id="IPR051274">
    <property type="entry name" value="3-5_Exoribonuclease"/>
</dbReference>
<organism evidence="5">
    <name type="scientific">Clostridioides difficile</name>
    <name type="common">Peptoclostridium difficile</name>
    <dbReference type="NCBI Taxonomy" id="1496"/>
    <lineage>
        <taxon>Bacteria</taxon>
        <taxon>Bacillati</taxon>
        <taxon>Bacillota</taxon>
        <taxon>Clostridia</taxon>
        <taxon>Peptostreptococcales</taxon>
        <taxon>Peptostreptococcaceae</taxon>
        <taxon>Clostridioides</taxon>
    </lineage>
</organism>
<dbReference type="InterPro" id="IPR047201">
    <property type="entry name" value="ERI-1_3'hExo-like"/>
</dbReference>
<gene>
    <name evidence="7" type="ORF">BN1095_340065</name>
    <name evidence="6" type="ORF">BN1096_560257</name>
    <name evidence="5" type="ORF">BN1097_540261</name>
    <name evidence="8" type="ORF">KRM00_003190</name>
    <name evidence="9" type="ORF">SAMEA3375112_00242</name>
</gene>
<reference evidence="9 10" key="2">
    <citation type="submission" date="2017-02" db="EMBL/GenBank/DDBJ databases">
        <authorList>
            <consortium name="Pathogen Informatics"/>
        </authorList>
    </citation>
    <scope>NUCLEOTIDE SEQUENCE [LARGE SCALE GENOMIC DNA]</scope>
    <source>
        <strain evidence="9 10">VRECD0157</strain>
    </source>
</reference>
<name>A0A031WFM6_CLODI</name>